<sequence>MIDFQNASYVKLGYWDLTDAAQALSPVLAAGEQIHLAFKGIRDSVTFTDKRVIALNVQGMTGKKKDYTTLPYSKIQAFSIETAGTLDLDSELEMWFSGLGKVKLEFNRQVDIRGVGQLLADKTL</sequence>
<dbReference type="SUPFAM" id="SSF50729">
    <property type="entry name" value="PH domain-like"/>
    <property type="match status" value="1"/>
</dbReference>
<reference evidence="2 3" key="1">
    <citation type="submission" date="2018-06" db="EMBL/GenBank/DDBJ databases">
        <title>Whole genome sequencing of a novel hydrocarbon degrading bacterial strain, PW21 isolated from oil contaminated produced water sample.</title>
        <authorList>
            <person name="Nagkirti P."/>
            <person name="Shaikh A."/>
            <person name="Gowdaman V."/>
            <person name="Engineer A.E."/>
            <person name="Dagar S."/>
            <person name="Dhakephalkar P.K."/>
        </authorList>
    </citation>
    <scope>NUCLEOTIDE SEQUENCE [LARGE SCALE GENOMIC DNA]</scope>
    <source>
        <strain evidence="2 3">PW21</strain>
    </source>
</reference>
<dbReference type="PANTHER" id="PTHR35796:SF3">
    <property type="entry name" value="BHLH DOMAIN-CONTAINING PROTEIN"/>
    <property type="match status" value="1"/>
</dbReference>
<dbReference type="Pfam" id="PF08000">
    <property type="entry name" value="bPH_1"/>
    <property type="match status" value="1"/>
</dbReference>
<dbReference type="PANTHER" id="PTHR35796">
    <property type="entry name" value="HYPOTHETICAL CYTOSOLIC PROTEIN"/>
    <property type="match status" value="1"/>
</dbReference>
<evidence type="ECO:0000313" key="2">
    <source>
        <dbReference type="EMBL" id="PZR55330.1"/>
    </source>
</evidence>
<evidence type="ECO:0000313" key="3">
    <source>
        <dbReference type="Proteomes" id="UP000248783"/>
    </source>
</evidence>
<protein>
    <submittedName>
        <fullName evidence="2">PH domain-containing protein</fullName>
    </submittedName>
</protein>
<evidence type="ECO:0000259" key="1">
    <source>
        <dbReference type="Pfam" id="PF08000"/>
    </source>
</evidence>
<feature type="domain" description="Bacterial Pleckstrin homology" evidence="1">
    <location>
        <begin position="10"/>
        <end position="121"/>
    </location>
</feature>
<dbReference type="InterPro" id="IPR037063">
    <property type="entry name" value="PHb_sf"/>
</dbReference>
<accession>A0A2W5WVY0</accession>
<dbReference type="EMBL" id="QKWH01000001">
    <property type="protein sequence ID" value="PZR55330.1"/>
    <property type="molecule type" value="Genomic_DNA"/>
</dbReference>
<dbReference type="AlphaFoldDB" id="A0A2W5WVY0"/>
<dbReference type="CDD" id="cd13225">
    <property type="entry name" value="PH-like_bacteria"/>
    <property type="match status" value="1"/>
</dbReference>
<organism evidence="2 3">
    <name type="scientific">Xylanimonas oleitrophica</name>
    <dbReference type="NCBI Taxonomy" id="2607479"/>
    <lineage>
        <taxon>Bacteria</taxon>
        <taxon>Bacillati</taxon>
        <taxon>Actinomycetota</taxon>
        <taxon>Actinomycetes</taxon>
        <taxon>Micrococcales</taxon>
        <taxon>Promicromonosporaceae</taxon>
        <taxon>Xylanimonas</taxon>
    </lineage>
</organism>
<proteinExistence type="predicted"/>
<dbReference type="InterPro" id="IPR012544">
    <property type="entry name" value="PHb"/>
</dbReference>
<gene>
    <name evidence="2" type="ORF">DNL40_02865</name>
</gene>
<dbReference type="Proteomes" id="UP000248783">
    <property type="component" value="Unassembled WGS sequence"/>
</dbReference>
<name>A0A2W5WVY0_9MICO</name>
<comment type="caution">
    <text evidence="2">The sequence shown here is derived from an EMBL/GenBank/DDBJ whole genome shotgun (WGS) entry which is preliminary data.</text>
</comment>
<dbReference type="Gene3D" id="2.30.29.50">
    <property type="entry name" value="Bacterial Pleckstrin homology domain"/>
    <property type="match status" value="1"/>
</dbReference>
<keyword evidence="3" id="KW-1185">Reference proteome</keyword>
<dbReference type="RefSeq" id="WP_111249694.1">
    <property type="nucleotide sequence ID" value="NZ_QKWH01000001.1"/>
</dbReference>